<evidence type="ECO:0000313" key="3">
    <source>
        <dbReference type="Proteomes" id="UP001199260"/>
    </source>
</evidence>
<proteinExistence type="predicted"/>
<gene>
    <name evidence="2" type="ORF">LPW39_00040</name>
</gene>
<dbReference type="Proteomes" id="UP001199260">
    <property type="component" value="Unassembled WGS sequence"/>
</dbReference>
<keyword evidence="1" id="KW-0732">Signal</keyword>
<comment type="caution">
    <text evidence="2">The sequence shown here is derived from an EMBL/GenBank/DDBJ whole genome shotgun (WGS) entry which is preliminary data.</text>
</comment>
<dbReference type="EMBL" id="JAJNCT010000003">
    <property type="protein sequence ID" value="MCD2163520.1"/>
    <property type="molecule type" value="Genomic_DNA"/>
</dbReference>
<evidence type="ECO:0000313" key="2">
    <source>
        <dbReference type="EMBL" id="MCD2163520.1"/>
    </source>
</evidence>
<dbReference type="InterPro" id="IPR006311">
    <property type="entry name" value="TAT_signal"/>
</dbReference>
<name>A0AAW4XPU1_9BURK</name>
<feature type="chain" id="PRO_5043554440" evidence="1">
    <location>
        <begin position="34"/>
        <end position="239"/>
    </location>
</feature>
<dbReference type="AlphaFoldDB" id="A0AAW4XPU1"/>
<feature type="signal peptide" evidence="1">
    <location>
        <begin position="1"/>
        <end position="33"/>
    </location>
</feature>
<dbReference type="RefSeq" id="WP_230770379.1">
    <property type="nucleotide sequence ID" value="NZ_JAJNCT010000003.1"/>
</dbReference>
<dbReference type="PROSITE" id="PS51318">
    <property type="entry name" value="TAT"/>
    <property type="match status" value="1"/>
</dbReference>
<reference evidence="2 3" key="1">
    <citation type="submission" date="2021-11" db="EMBL/GenBank/DDBJ databases">
        <title>Genome sequence.</title>
        <authorList>
            <person name="Sun Q."/>
        </authorList>
    </citation>
    <scope>NUCLEOTIDE SEQUENCE [LARGE SCALE GENOMIC DNA]</scope>
    <source>
        <strain evidence="2 3">KCTC 12005</strain>
    </source>
</reference>
<accession>A0AAW4XPU1</accession>
<evidence type="ECO:0000256" key="1">
    <source>
        <dbReference type="SAM" id="SignalP"/>
    </source>
</evidence>
<organism evidence="2 3">
    <name type="scientific">Comamonas koreensis</name>
    <dbReference type="NCBI Taxonomy" id="160825"/>
    <lineage>
        <taxon>Bacteria</taxon>
        <taxon>Pseudomonadati</taxon>
        <taxon>Pseudomonadota</taxon>
        <taxon>Betaproteobacteria</taxon>
        <taxon>Burkholderiales</taxon>
        <taxon>Comamonadaceae</taxon>
        <taxon>Comamonas</taxon>
    </lineage>
</organism>
<dbReference type="InterPro" id="IPR025245">
    <property type="entry name" value="DUF4197"/>
</dbReference>
<sequence length="239" mass="25669">MTEQSCLRQAQRRRLLHLLALLGGAGAVSPAFALSLADLTHADASQGIKAALTQGAQVAVSQLGQNGGFFNNPQLRIPLPGYMGEAAKMMRRFGQGRYVDEVEQGINRAAELAVPMGKDVLLDAVQRMTLDDAKRILSGGEHSVTTFFMEKTRQPLTQRFLPVVTQATGQVGVVQQYNQLVGKASSFGVSSDALDLNQYVTGKTLDGLYAVIGEQERAIRQNPLGSANAAVRKVFGALR</sequence>
<keyword evidence="3" id="KW-1185">Reference proteome</keyword>
<protein>
    <submittedName>
        <fullName evidence="2">DUF4197 domain-containing protein</fullName>
    </submittedName>
</protein>
<dbReference type="Pfam" id="PF13852">
    <property type="entry name" value="DUF4197"/>
    <property type="match status" value="1"/>
</dbReference>